<evidence type="ECO:0000313" key="1">
    <source>
        <dbReference type="EMBL" id="PNW87152.1"/>
    </source>
</evidence>
<dbReference type="InParanoid" id="A0A2K3E301"/>
<gene>
    <name evidence="1" type="ORF">CHLRE_02g111108v5</name>
</gene>
<keyword evidence="2" id="KW-1185">Reference proteome</keyword>
<proteinExistence type="predicted"/>
<protein>
    <submittedName>
        <fullName evidence="1">Uncharacterized protein</fullName>
    </submittedName>
</protein>
<dbReference type="Gramene" id="PNW87152">
    <property type="protein sequence ID" value="PNW87152"/>
    <property type="gene ID" value="CHLRE_02g111108v5"/>
</dbReference>
<reference evidence="1 2" key="1">
    <citation type="journal article" date="2007" name="Science">
        <title>The Chlamydomonas genome reveals the evolution of key animal and plant functions.</title>
        <authorList>
            <person name="Merchant S.S."/>
            <person name="Prochnik S.E."/>
            <person name="Vallon O."/>
            <person name="Harris E.H."/>
            <person name="Karpowicz S.J."/>
            <person name="Witman G.B."/>
            <person name="Terry A."/>
            <person name="Salamov A."/>
            <person name="Fritz-Laylin L.K."/>
            <person name="Marechal-Drouard L."/>
            <person name="Marshall W.F."/>
            <person name="Qu L.H."/>
            <person name="Nelson D.R."/>
            <person name="Sanderfoot A.A."/>
            <person name="Spalding M.H."/>
            <person name="Kapitonov V.V."/>
            <person name="Ren Q."/>
            <person name="Ferris P."/>
            <person name="Lindquist E."/>
            <person name="Shapiro H."/>
            <person name="Lucas S.M."/>
            <person name="Grimwood J."/>
            <person name="Schmutz J."/>
            <person name="Cardol P."/>
            <person name="Cerutti H."/>
            <person name="Chanfreau G."/>
            <person name="Chen C.L."/>
            <person name="Cognat V."/>
            <person name="Croft M.T."/>
            <person name="Dent R."/>
            <person name="Dutcher S."/>
            <person name="Fernandez E."/>
            <person name="Fukuzawa H."/>
            <person name="Gonzalez-Ballester D."/>
            <person name="Gonzalez-Halphen D."/>
            <person name="Hallmann A."/>
            <person name="Hanikenne M."/>
            <person name="Hippler M."/>
            <person name="Inwood W."/>
            <person name="Jabbari K."/>
            <person name="Kalanon M."/>
            <person name="Kuras R."/>
            <person name="Lefebvre P.A."/>
            <person name="Lemaire S.D."/>
            <person name="Lobanov A.V."/>
            <person name="Lohr M."/>
            <person name="Manuell A."/>
            <person name="Meier I."/>
            <person name="Mets L."/>
            <person name="Mittag M."/>
            <person name="Mittelmeier T."/>
            <person name="Moroney J.V."/>
            <person name="Moseley J."/>
            <person name="Napoli C."/>
            <person name="Nedelcu A.M."/>
            <person name="Niyogi K."/>
            <person name="Novoselov S.V."/>
            <person name="Paulsen I.T."/>
            <person name="Pazour G."/>
            <person name="Purton S."/>
            <person name="Ral J.P."/>
            <person name="Riano-Pachon D.M."/>
            <person name="Riekhof W."/>
            <person name="Rymarquis L."/>
            <person name="Schroda M."/>
            <person name="Stern D."/>
            <person name="Umen J."/>
            <person name="Willows R."/>
            <person name="Wilson N."/>
            <person name="Zimmer S.L."/>
            <person name="Allmer J."/>
            <person name="Balk J."/>
            <person name="Bisova K."/>
            <person name="Chen C.J."/>
            <person name="Elias M."/>
            <person name="Gendler K."/>
            <person name="Hauser C."/>
            <person name="Lamb M.R."/>
            <person name="Ledford H."/>
            <person name="Long J.C."/>
            <person name="Minagawa J."/>
            <person name="Page M.D."/>
            <person name="Pan J."/>
            <person name="Pootakham W."/>
            <person name="Roje S."/>
            <person name="Rose A."/>
            <person name="Stahlberg E."/>
            <person name="Terauchi A.M."/>
            <person name="Yang P."/>
            <person name="Ball S."/>
            <person name="Bowler C."/>
            <person name="Dieckmann C.L."/>
            <person name="Gladyshev V.N."/>
            <person name="Green P."/>
            <person name="Jorgensen R."/>
            <person name="Mayfield S."/>
            <person name="Mueller-Roeber B."/>
            <person name="Rajamani S."/>
            <person name="Sayre R.T."/>
            <person name="Brokstein P."/>
            <person name="Dubchak I."/>
            <person name="Goodstein D."/>
            <person name="Hornick L."/>
            <person name="Huang Y.W."/>
            <person name="Jhaveri J."/>
            <person name="Luo Y."/>
            <person name="Martinez D."/>
            <person name="Ngau W.C."/>
            <person name="Otillar B."/>
            <person name="Poliakov A."/>
            <person name="Porter A."/>
            <person name="Szajkowski L."/>
            <person name="Werner G."/>
            <person name="Zhou K."/>
            <person name="Grigoriev I.V."/>
            <person name="Rokhsar D.S."/>
            <person name="Grossman A.R."/>
        </authorList>
    </citation>
    <scope>NUCLEOTIDE SEQUENCE [LARGE SCALE GENOMIC DNA]</scope>
    <source>
        <strain evidence="2">CC-503</strain>
    </source>
</reference>
<accession>A0A2K3E301</accession>
<organism evidence="1 2">
    <name type="scientific">Chlamydomonas reinhardtii</name>
    <name type="common">Chlamydomonas smithii</name>
    <dbReference type="NCBI Taxonomy" id="3055"/>
    <lineage>
        <taxon>Eukaryota</taxon>
        <taxon>Viridiplantae</taxon>
        <taxon>Chlorophyta</taxon>
        <taxon>core chlorophytes</taxon>
        <taxon>Chlorophyceae</taxon>
        <taxon>CS clade</taxon>
        <taxon>Chlamydomonadales</taxon>
        <taxon>Chlamydomonadaceae</taxon>
        <taxon>Chlamydomonas</taxon>
    </lineage>
</organism>
<dbReference type="Proteomes" id="UP000006906">
    <property type="component" value="Chromosome 2"/>
</dbReference>
<dbReference type="RefSeq" id="XP_042927517.1">
    <property type="nucleotide sequence ID" value="XM_043059883.1"/>
</dbReference>
<dbReference type="AlphaFoldDB" id="A0A2K3E301"/>
<dbReference type="EMBL" id="CM008963">
    <property type="protein sequence ID" value="PNW87152.1"/>
    <property type="molecule type" value="Genomic_DNA"/>
</dbReference>
<sequence>MVGRYSPAAARRIHVKTLWCSALGGRVICLPFFNTASLHPPTYCSVVTLWGCSCCAGAQHPGTAVLAGNSGVRSVALRHEIPSRRLRSTAAWRTSRLWTAATSPKQGRANALFQVLHWIVLPRVGWQERR</sequence>
<evidence type="ECO:0000313" key="2">
    <source>
        <dbReference type="Proteomes" id="UP000006906"/>
    </source>
</evidence>
<name>A0A2K3E301_CHLRE</name>
<dbReference type="GeneID" id="66052465"/>
<dbReference type="KEGG" id="cre:CHLRE_02g111108v5"/>